<accession>A0A084SSI4</accession>
<dbReference type="PANTHER" id="PTHR11803">
    <property type="entry name" value="2-IMINOBUTANOATE/2-IMINOPROPANOATE DEAMINASE RIDA"/>
    <property type="match status" value="1"/>
</dbReference>
<protein>
    <submittedName>
        <fullName evidence="2">Endoribonuclease L-PSP</fullName>
    </submittedName>
</protein>
<proteinExistence type="inferred from homology"/>
<gene>
    <name evidence="2" type="ORF">Q664_21625</name>
</gene>
<evidence type="ECO:0000256" key="1">
    <source>
        <dbReference type="ARBA" id="ARBA00010552"/>
    </source>
</evidence>
<dbReference type="InterPro" id="IPR006175">
    <property type="entry name" value="YjgF/YER057c/UK114"/>
</dbReference>
<dbReference type="InterPro" id="IPR035959">
    <property type="entry name" value="RutC-like_sf"/>
</dbReference>
<name>A0A084SSI4_9BACT</name>
<comment type="similarity">
    <text evidence="1">Belongs to the RutC family.</text>
</comment>
<dbReference type="Gene3D" id="3.30.1330.40">
    <property type="entry name" value="RutC-like"/>
    <property type="match status" value="1"/>
</dbReference>
<sequence length="128" mass="13708">MARKIVHSDDAPKAIGPYSQAVQVDSGKMTFLSGQIPLDPKTMQMVEGDVIDQSEQVMRNLGAVLKAAGLDFSHVVRCTIFLTDLGDFAKVNEVYGRYFTGAPPARATVQVAALPRGSKVEIDAIAVS</sequence>
<dbReference type="InterPro" id="IPR019897">
    <property type="entry name" value="RidA_CS"/>
</dbReference>
<dbReference type="PANTHER" id="PTHR11803:SF39">
    <property type="entry name" value="2-IMINOBUTANOATE_2-IMINOPROPANOATE DEAMINASE"/>
    <property type="match status" value="1"/>
</dbReference>
<dbReference type="AlphaFoldDB" id="A0A084SSI4"/>
<dbReference type="RefSeq" id="WP_043398462.1">
    <property type="nucleotide sequence ID" value="NZ_JPMI01000142.1"/>
</dbReference>
<dbReference type="Pfam" id="PF01042">
    <property type="entry name" value="Ribonuc_L-PSP"/>
    <property type="match status" value="1"/>
</dbReference>
<organism evidence="2 3">
    <name type="scientific">Archangium violaceum Cb vi76</name>
    <dbReference type="NCBI Taxonomy" id="1406225"/>
    <lineage>
        <taxon>Bacteria</taxon>
        <taxon>Pseudomonadati</taxon>
        <taxon>Myxococcota</taxon>
        <taxon>Myxococcia</taxon>
        <taxon>Myxococcales</taxon>
        <taxon>Cystobacterineae</taxon>
        <taxon>Archangiaceae</taxon>
        <taxon>Archangium</taxon>
    </lineage>
</organism>
<dbReference type="Proteomes" id="UP000028547">
    <property type="component" value="Unassembled WGS sequence"/>
</dbReference>
<dbReference type="FunFam" id="3.30.1330.40:FF:000001">
    <property type="entry name" value="L-PSP family endoribonuclease"/>
    <property type="match status" value="1"/>
</dbReference>
<evidence type="ECO:0000313" key="2">
    <source>
        <dbReference type="EMBL" id="KFA91419.1"/>
    </source>
</evidence>
<dbReference type="SUPFAM" id="SSF55298">
    <property type="entry name" value="YjgF-like"/>
    <property type="match status" value="1"/>
</dbReference>
<dbReference type="InterPro" id="IPR006056">
    <property type="entry name" value="RidA"/>
</dbReference>
<dbReference type="GO" id="GO:0019239">
    <property type="term" value="F:deaminase activity"/>
    <property type="evidence" value="ECO:0007669"/>
    <property type="project" value="TreeGrafter"/>
</dbReference>
<evidence type="ECO:0000313" key="3">
    <source>
        <dbReference type="Proteomes" id="UP000028547"/>
    </source>
</evidence>
<dbReference type="PROSITE" id="PS01094">
    <property type="entry name" value="UPF0076"/>
    <property type="match status" value="1"/>
</dbReference>
<dbReference type="GO" id="GO:0005829">
    <property type="term" value="C:cytosol"/>
    <property type="evidence" value="ECO:0007669"/>
    <property type="project" value="TreeGrafter"/>
</dbReference>
<dbReference type="NCBIfam" id="TIGR00004">
    <property type="entry name" value="Rid family detoxifying hydrolase"/>
    <property type="match status" value="1"/>
</dbReference>
<dbReference type="EMBL" id="JPMI01000142">
    <property type="protein sequence ID" value="KFA91419.1"/>
    <property type="molecule type" value="Genomic_DNA"/>
</dbReference>
<comment type="caution">
    <text evidence="2">The sequence shown here is derived from an EMBL/GenBank/DDBJ whole genome shotgun (WGS) entry which is preliminary data.</text>
</comment>
<dbReference type="CDD" id="cd00448">
    <property type="entry name" value="YjgF_YER057c_UK114_family"/>
    <property type="match status" value="1"/>
</dbReference>
<reference evidence="2 3" key="1">
    <citation type="submission" date="2014-07" db="EMBL/GenBank/DDBJ databases">
        <title>Draft Genome Sequence of Gephyronic Acid Producer, Cystobacter violaceus Strain Cb vi76.</title>
        <authorList>
            <person name="Stevens D.C."/>
            <person name="Young J."/>
            <person name="Carmichael R."/>
            <person name="Tan J."/>
            <person name="Taylor R.E."/>
        </authorList>
    </citation>
    <scope>NUCLEOTIDE SEQUENCE [LARGE SCALE GENOMIC DNA]</scope>
    <source>
        <strain evidence="2 3">Cb vi76</strain>
    </source>
</reference>